<organism evidence="1">
    <name type="scientific">Magnetospirillum gryphiswaldense</name>
    <dbReference type="NCBI Taxonomy" id="55518"/>
    <lineage>
        <taxon>Bacteria</taxon>
        <taxon>Pseudomonadati</taxon>
        <taxon>Pseudomonadota</taxon>
        <taxon>Alphaproteobacteria</taxon>
        <taxon>Rhodospirillales</taxon>
        <taxon>Rhodospirillaceae</taxon>
        <taxon>Magnetospirillum</taxon>
    </lineage>
</organism>
<name>A4U260_9PROT</name>
<reference evidence="1" key="1">
    <citation type="journal article" date="2007" name="J. Bacteriol.">
        <title>Comparative genome analysis of four magnetotactic bacteria reveals a complex set of group-specific genes implicated in magnetosome biomineralization and function.</title>
        <authorList>
            <person name="Richter M."/>
            <person name="Kube M."/>
            <person name="Bazylinski D.A."/>
            <person name="Lombardot T."/>
            <person name="Gloeckner F.O."/>
            <person name="Reinhardt R."/>
            <person name="Schueler D."/>
        </authorList>
    </citation>
    <scope>NUCLEOTIDE SEQUENCE</scope>
    <source>
        <strain evidence="1">MSR-1</strain>
    </source>
</reference>
<protein>
    <recommendedName>
        <fullName evidence="2">Cyclic nucleotide-binding domain-containing protein</fullName>
    </recommendedName>
</protein>
<proteinExistence type="predicted"/>
<evidence type="ECO:0008006" key="2">
    <source>
        <dbReference type="Google" id="ProtNLM"/>
    </source>
</evidence>
<dbReference type="EMBL" id="CU459003">
    <property type="protein sequence ID" value="CAM76967.1"/>
    <property type="molecule type" value="Genomic_DNA"/>
</dbReference>
<evidence type="ECO:0000313" key="1">
    <source>
        <dbReference type="EMBL" id="CAM76967.1"/>
    </source>
</evidence>
<gene>
    <name evidence="1" type="ORF">MGR_0686</name>
</gene>
<sequence>MWFCSLLVLGKHDFHSLLDSHDELRKIISETAQKRLVKGN</sequence>
<accession>A4U260</accession>
<dbReference type="AlphaFoldDB" id="A4U260"/>